<feature type="non-terminal residue" evidence="2">
    <location>
        <position position="1"/>
    </location>
</feature>
<protein>
    <submittedName>
        <fullName evidence="2">Uncharacterized protein</fullName>
    </submittedName>
</protein>
<proteinExistence type="predicted"/>
<evidence type="ECO:0000256" key="1">
    <source>
        <dbReference type="SAM" id="MobiDB-lite"/>
    </source>
</evidence>
<feature type="region of interest" description="Disordered" evidence="1">
    <location>
        <begin position="1"/>
        <end position="54"/>
    </location>
</feature>
<dbReference type="EMBL" id="GG697343">
    <property type="protein sequence ID" value="EFQ29192.1"/>
    <property type="molecule type" value="Genomic_DNA"/>
</dbReference>
<evidence type="ECO:0000313" key="2">
    <source>
        <dbReference type="EMBL" id="EFQ29192.1"/>
    </source>
</evidence>
<dbReference type="HOGENOM" id="CLU_2819410_0_0_1"/>
<organism evidence="3">
    <name type="scientific">Colletotrichum graminicola (strain M1.001 / M2 / FGSC 10212)</name>
    <name type="common">Maize anthracnose fungus</name>
    <name type="synonym">Glomerella graminicola</name>
    <dbReference type="NCBI Taxonomy" id="645133"/>
    <lineage>
        <taxon>Eukaryota</taxon>
        <taxon>Fungi</taxon>
        <taxon>Dikarya</taxon>
        <taxon>Ascomycota</taxon>
        <taxon>Pezizomycotina</taxon>
        <taxon>Sordariomycetes</taxon>
        <taxon>Hypocreomycetidae</taxon>
        <taxon>Glomerellales</taxon>
        <taxon>Glomerellaceae</taxon>
        <taxon>Colletotrichum</taxon>
        <taxon>Colletotrichum graminicola species complex</taxon>
    </lineage>
</organism>
<reference evidence="3" key="1">
    <citation type="journal article" date="2012" name="Nat. Genet.">
        <title>Lifestyle transitions in plant pathogenic Colletotrichum fungi deciphered by genome and transcriptome analyses.</title>
        <authorList>
            <person name="O'Connell R.J."/>
            <person name="Thon M.R."/>
            <person name="Hacquard S."/>
            <person name="Amyotte S.G."/>
            <person name="Kleemann J."/>
            <person name="Torres M.F."/>
            <person name="Damm U."/>
            <person name="Buiate E.A."/>
            <person name="Epstein L."/>
            <person name="Alkan N."/>
            <person name="Altmueller J."/>
            <person name="Alvarado-Balderrama L."/>
            <person name="Bauser C.A."/>
            <person name="Becker C."/>
            <person name="Birren B.W."/>
            <person name="Chen Z."/>
            <person name="Choi J."/>
            <person name="Crouch J.A."/>
            <person name="Duvick J.P."/>
            <person name="Farman M.A."/>
            <person name="Gan P."/>
            <person name="Heiman D."/>
            <person name="Henrissat B."/>
            <person name="Howard R.J."/>
            <person name="Kabbage M."/>
            <person name="Koch C."/>
            <person name="Kracher B."/>
            <person name="Kubo Y."/>
            <person name="Law A.D."/>
            <person name="Lebrun M.-H."/>
            <person name="Lee Y.-H."/>
            <person name="Miyara I."/>
            <person name="Moore N."/>
            <person name="Neumann U."/>
            <person name="Nordstroem K."/>
            <person name="Panaccione D.G."/>
            <person name="Panstruga R."/>
            <person name="Place M."/>
            <person name="Proctor R.H."/>
            <person name="Prusky D."/>
            <person name="Rech G."/>
            <person name="Reinhardt R."/>
            <person name="Rollins J.A."/>
            <person name="Rounsley S."/>
            <person name="Schardl C.L."/>
            <person name="Schwartz D.C."/>
            <person name="Shenoy N."/>
            <person name="Shirasu K."/>
            <person name="Sikhakolli U.R."/>
            <person name="Stueber K."/>
            <person name="Sukno S.A."/>
            <person name="Sweigard J.A."/>
            <person name="Takano Y."/>
            <person name="Takahara H."/>
            <person name="Trail F."/>
            <person name="van der Does H.C."/>
            <person name="Voll L.M."/>
            <person name="Will I."/>
            <person name="Young S."/>
            <person name="Zeng Q."/>
            <person name="Zhang J."/>
            <person name="Zhou S."/>
            <person name="Dickman M.B."/>
            <person name="Schulze-Lefert P."/>
            <person name="Ver Loren van Themaat E."/>
            <person name="Ma L.-J."/>
            <person name="Vaillancourt L.J."/>
        </authorList>
    </citation>
    <scope>NUCLEOTIDE SEQUENCE [LARGE SCALE GENOMIC DNA]</scope>
    <source>
        <strain evidence="3">M1.001 / M2 / FGSC 10212</strain>
    </source>
</reference>
<accession>E3QEA4</accession>
<dbReference type="Proteomes" id="UP000008782">
    <property type="component" value="Unassembled WGS sequence"/>
</dbReference>
<keyword evidence="3" id="KW-1185">Reference proteome</keyword>
<evidence type="ECO:0000313" key="3">
    <source>
        <dbReference type="Proteomes" id="UP000008782"/>
    </source>
</evidence>
<feature type="compositionally biased region" description="Polar residues" evidence="1">
    <location>
        <begin position="1"/>
        <end position="10"/>
    </location>
</feature>
<name>E3QEA4_COLGM</name>
<dbReference type="RefSeq" id="XP_008093212.1">
    <property type="nucleotide sequence ID" value="XM_008095021.1"/>
</dbReference>
<feature type="compositionally biased region" description="Basic residues" evidence="1">
    <location>
        <begin position="21"/>
        <end position="31"/>
    </location>
</feature>
<dbReference type="VEuPathDB" id="FungiDB:GLRG_04336"/>
<feature type="non-terminal residue" evidence="2">
    <location>
        <position position="67"/>
    </location>
</feature>
<sequence length="67" mass="7866">HTPHTQSPASWPNIPAFFRPRIPHSSKKKLLATHPPPPQSIFPQPSRFGPTRIDYRRPNFWKRETEV</sequence>
<gene>
    <name evidence="2" type="ORF">GLRG_04336</name>
</gene>
<dbReference type="GeneID" id="24409701"/>
<dbReference type="AlphaFoldDB" id="E3QEA4"/>